<sequence>MPIAAKFAWVEESDGWMDEEDGIWEVERRAEKDNVVGSRRTRSEVMQGEEERKESLTLAGGQLVVLPCSGAGVHGPVGDGYQASGARSPKYFQLHHAHALTHLLTGGLEDRQLFDYLRIAVTCVVVIVDGDRGRVVVAQHGFGGDAVIQRGGANLRVANQPRVAEVDVEILVFLEDVVVNHSDCDL</sequence>
<dbReference type="EMBL" id="SRLO01001224">
    <property type="protein sequence ID" value="TNN40041.1"/>
    <property type="molecule type" value="Genomic_DNA"/>
</dbReference>
<evidence type="ECO:0000313" key="2">
    <source>
        <dbReference type="Proteomes" id="UP000314294"/>
    </source>
</evidence>
<proteinExistence type="predicted"/>
<reference evidence="1 2" key="1">
    <citation type="submission" date="2019-03" db="EMBL/GenBank/DDBJ databases">
        <title>First draft genome of Liparis tanakae, snailfish: a comprehensive survey of snailfish specific genes.</title>
        <authorList>
            <person name="Kim W."/>
            <person name="Song I."/>
            <person name="Jeong J.-H."/>
            <person name="Kim D."/>
            <person name="Kim S."/>
            <person name="Ryu S."/>
            <person name="Song J.Y."/>
            <person name="Lee S.K."/>
        </authorList>
    </citation>
    <scope>NUCLEOTIDE SEQUENCE [LARGE SCALE GENOMIC DNA]</scope>
    <source>
        <tissue evidence="1">Muscle</tissue>
    </source>
</reference>
<name>A0A4Z2FGG2_9TELE</name>
<dbReference type="Proteomes" id="UP000314294">
    <property type="component" value="Unassembled WGS sequence"/>
</dbReference>
<evidence type="ECO:0000313" key="1">
    <source>
        <dbReference type="EMBL" id="TNN40041.1"/>
    </source>
</evidence>
<gene>
    <name evidence="1" type="ORF">EYF80_049803</name>
</gene>
<comment type="caution">
    <text evidence="1">The sequence shown here is derived from an EMBL/GenBank/DDBJ whole genome shotgun (WGS) entry which is preliminary data.</text>
</comment>
<protein>
    <submittedName>
        <fullName evidence="1">Uncharacterized protein</fullName>
    </submittedName>
</protein>
<organism evidence="1 2">
    <name type="scientific">Liparis tanakae</name>
    <name type="common">Tanaka's snailfish</name>
    <dbReference type="NCBI Taxonomy" id="230148"/>
    <lineage>
        <taxon>Eukaryota</taxon>
        <taxon>Metazoa</taxon>
        <taxon>Chordata</taxon>
        <taxon>Craniata</taxon>
        <taxon>Vertebrata</taxon>
        <taxon>Euteleostomi</taxon>
        <taxon>Actinopterygii</taxon>
        <taxon>Neopterygii</taxon>
        <taxon>Teleostei</taxon>
        <taxon>Neoteleostei</taxon>
        <taxon>Acanthomorphata</taxon>
        <taxon>Eupercaria</taxon>
        <taxon>Perciformes</taxon>
        <taxon>Cottioidei</taxon>
        <taxon>Cottales</taxon>
        <taxon>Liparidae</taxon>
        <taxon>Liparis</taxon>
    </lineage>
</organism>
<keyword evidence="2" id="KW-1185">Reference proteome</keyword>
<accession>A0A4Z2FGG2</accession>
<dbReference type="AlphaFoldDB" id="A0A4Z2FGG2"/>